<protein>
    <submittedName>
        <fullName evidence="1">Uncharacterized protein</fullName>
    </submittedName>
</protein>
<comment type="caution">
    <text evidence="1">The sequence shown here is derived from an EMBL/GenBank/DDBJ whole genome shotgun (WGS) entry which is preliminary data.</text>
</comment>
<name>A0ACC1KQG4_9FUNG</name>
<dbReference type="EMBL" id="JANBUP010004814">
    <property type="protein sequence ID" value="KAJ2793172.1"/>
    <property type="molecule type" value="Genomic_DNA"/>
</dbReference>
<organism evidence="1 2">
    <name type="scientific">Coemansia furcata</name>
    <dbReference type="NCBI Taxonomy" id="417177"/>
    <lineage>
        <taxon>Eukaryota</taxon>
        <taxon>Fungi</taxon>
        <taxon>Fungi incertae sedis</taxon>
        <taxon>Zoopagomycota</taxon>
        <taxon>Kickxellomycotina</taxon>
        <taxon>Kickxellomycetes</taxon>
        <taxon>Kickxellales</taxon>
        <taxon>Kickxellaceae</taxon>
        <taxon>Coemansia</taxon>
    </lineage>
</organism>
<proteinExistence type="predicted"/>
<sequence length="181" mass="19470">TSCVLRALCATLDPTSMLPHCVCLLSVATRATLSCLCCPRPRPRWICRRLRSLSSRTVSNLAVTRSSRPRTAQALLLCPWRMPVRALLTRSFGPSMARLSSSLLLLPSLPTLRAPSSTASWALVTSSFSPSPLSFAVMALPVSCLSTALSLVVSARLSPLPLRPWIQTSPLVSSLSTLLLS</sequence>
<accession>A0ACC1KQG4</accession>
<keyword evidence="2" id="KW-1185">Reference proteome</keyword>
<feature type="non-terminal residue" evidence="1">
    <location>
        <position position="1"/>
    </location>
</feature>
<gene>
    <name evidence="1" type="ORF">H4S07_007135</name>
</gene>
<dbReference type="Proteomes" id="UP001140096">
    <property type="component" value="Unassembled WGS sequence"/>
</dbReference>
<reference evidence="1" key="1">
    <citation type="submission" date="2022-07" db="EMBL/GenBank/DDBJ databases">
        <title>Phylogenomic reconstructions and comparative analyses of Kickxellomycotina fungi.</title>
        <authorList>
            <person name="Reynolds N.K."/>
            <person name="Stajich J.E."/>
            <person name="Barry K."/>
            <person name="Grigoriev I.V."/>
            <person name="Crous P."/>
            <person name="Smith M.E."/>
        </authorList>
    </citation>
    <scope>NUCLEOTIDE SEQUENCE</scope>
    <source>
        <strain evidence="1">CBS 102833</strain>
    </source>
</reference>
<feature type="non-terminal residue" evidence="1">
    <location>
        <position position="181"/>
    </location>
</feature>
<evidence type="ECO:0000313" key="2">
    <source>
        <dbReference type="Proteomes" id="UP001140096"/>
    </source>
</evidence>
<evidence type="ECO:0000313" key="1">
    <source>
        <dbReference type="EMBL" id="KAJ2793172.1"/>
    </source>
</evidence>